<keyword evidence="2" id="KW-1185">Reference proteome</keyword>
<dbReference type="EMBL" id="JACYXZ010000001">
    <property type="protein sequence ID" value="MBD8868784.1"/>
    <property type="molecule type" value="Genomic_DNA"/>
</dbReference>
<organism evidence="1 2">
    <name type="scientific">Nocardioides donggukensis</name>
    <dbReference type="NCBI Taxonomy" id="2774019"/>
    <lineage>
        <taxon>Bacteria</taxon>
        <taxon>Bacillati</taxon>
        <taxon>Actinomycetota</taxon>
        <taxon>Actinomycetes</taxon>
        <taxon>Propionibacteriales</taxon>
        <taxon>Nocardioidaceae</taxon>
        <taxon>Nocardioides</taxon>
    </lineage>
</organism>
<evidence type="ECO:0000313" key="2">
    <source>
        <dbReference type="Proteomes" id="UP000616839"/>
    </source>
</evidence>
<sequence length="143" mass="16107">MSEKRVHEGRVIPPAAKGAISAVDGLAALRQIVSAAHECWVIHEQESTKRARLRTYEQTEVAKIKAAESVLKHYFDQVFTERRAVYEEMFARLDQAMETDQPEMVHSVLRGIVDVAQSSPLANIGDLSQIRAALDDPDHEWEL</sequence>
<gene>
    <name evidence="1" type="ORF">IE331_04010</name>
</gene>
<accession>A0A927Q0T0</accession>
<proteinExistence type="predicted"/>
<dbReference type="Proteomes" id="UP000616839">
    <property type="component" value="Unassembled WGS sequence"/>
</dbReference>
<dbReference type="RefSeq" id="WP_192140700.1">
    <property type="nucleotide sequence ID" value="NZ_JACYXZ010000001.1"/>
</dbReference>
<protein>
    <submittedName>
        <fullName evidence="1">Uncharacterized protein</fullName>
    </submittedName>
</protein>
<name>A0A927Q0T0_9ACTN</name>
<reference evidence="1" key="1">
    <citation type="submission" date="2020-09" db="EMBL/GenBank/DDBJ databases">
        <title>Nocardioides sp. strain MJB4 16S ribosomal RNA gene Genome sequencing and assembly.</title>
        <authorList>
            <person name="Kim I."/>
        </authorList>
    </citation>
    <scope>NUCLEOTIDE SEQUENCE</scope>
    <source>
        <strain evidence="1">MJB4</strain>
    </source>
</reference>
<evidence type="ECO:0000313" key="1">
    <source>
        <dbReference type="EMBL" id="MBD8868784.1"/>
    </source>
</evidence>
<comment type="caution">
    <text evidence="1">The sequence shown here is derived from an EMBL/GenBank/DDBJ whole genome shotgun (WGS) entry which is preliminary data.</text>
</comment>
<dbReference type="AlphaFoldDB" id="A0A927Q0T0"/>